<keyword evidence="1" id="KW-0472">Membrane</keyword>
<gene>
    <name evidence="2" type="ORF">SAMN03080617_02491</name>
</gene>
<feature type="transmembrane region" description="Helical" evidence="1">
    <location>
        <begin position="12"/>
        <end position="30"/>
    </location>
</feature>
<proteinExistence type="predicted"/>
<accession>A0A1G5YE85</accession>
<dbReference type="STRING" id="279824.SAMN03080617_02491"/>
<evidence type="ECO:0000256" key="1">
    <source>
        <dbReference type="SAM" id="Phobius"/>
    </source>
</evidence>
<sequence length="61" mass="6990">MNSTILPIESIFFASFSGFPLTEITFIHFFPGYRLSRRIASFSTLRVFKEVQFTGSNPIQP</sequence>
<dbReference type="EMBL" id="FMXE01000016">
    <property type="protein sequence ID" value="SDA81041.1"/>
    <property type="molecule type" value="Genomic_DNA"/>
</dbReference>
<dbReference type="AlphaFoldDB" id="A0A1G5YE85"/>
<organism evidence="2 3">
    <name type="scientific">Algoriphagus alkaliphilus</name>
    <dbReference type="NCBI Taxonomy" id="279824"/>
    <lineage>
        <taxon>Bacteria</taxon>
        <taxon>Pseudomonadati</taxon>
        <taxon>Bacteroidota</taxon>
        <taxon>Cytophagia</taxon>
        <taxon>Cytophagales</taxon>
        <taxon>Cyclobacteriaceae</taxon>
        <taxon>Algoriphagus</taxon>
    </lineage>
</organism>
<protein>
    <submittedName>
        <fullName evidence="2">Uncharacterized protein</fullName>
    </submittedName>
</protein>
<keyword evidence="1" id="KW-0812">Transmembrane</keyword>
<reference evidence="3" key="1">
    <citation type="submission" date="2016-10" db="EMBL/GenBank/DDBJ databases">
        <authorList>
            <person name="Varghese N."/>
            <person name="Submissions S."/>
        </authorList>
    </citation>
    <scope>NUCLEOTIDE SEQUENCE [LARGE SCALE GENOMIC DNA]</scope>
    <source>
        <strain evidence="3">DSM 22703</strain>
    </source>
</reference>
<keyword evidence="3" id="KW-1185">Reference proteome</keyword>
<dbReference type="Proteomes" id="UP000198756">
    <property type="component" value="Unassembled WGS sequence"/>
</dbReference>
<evidence type="ECO:0000313" key="3">
    <source>
        <dbReference type="Proteomes" id="UP000198756"/>
    </source>
</evidence>
<name>A0A1G5YE85_9BACT</name>
<keyword evidence="1" id="KW-1133">Transmembrane helix</keyword>
<evidence type="ECO:0000313" key="2">
    <source>
        <dbReference type="EMBL" id="SDA81041.1"/>
    </source>
</evidence>